<dbReference type="Pfam" id="PF06775">
    <property type="entry name" value="Seipin"/>
    <property type="match status" value="1"/>
</dbReference>
<evidence type="ECO:0000256" key="3">
    <source>
        <dbReference type="ARBA" id="ARBA00022824"/>
    </source>
</evidence>
<dbReference type="AlphaFoldDB" id="A0A0N5CKP1"/>
<evidence type="ECO:0000313" key="8">
    <source>
        <dbReference type="EMBL" id="VDM95697.1"/>
    </source>
</evidence>
<dbReference type="GO" id="GO:0140042">
    <property type="term" value="P:lipid droplet formation"/>
    <property type="evidence" value="ECO:0007669"/>
    <property type="project" value="UniProtKB-ARBA"/>
</dbReference>
<evidence type="ECO:0000313" key="9">
    <source>
        <dbReference type="Proteomes" id="UP000276776"/>
    </source>
</evidence>
<evidence type="ECO:0000256" key="2">
    <source>
        <dbReference type="ARBA" id="ARBA00022692"/>
    </source>
</evidence>
<feature type="transmembrane region" description="Helical" evidence="7">
    <location>
        <begin position="243"/>
        <end position="267"/>
    </location>
</feature>
<dbReference type="CDD" id="cd23995">
    <property type="entry name" value="Seipin_BSCL2_like"/>
    <property type="match status" value="1"/>
</dbReference>
<dbReference type="OrthoDB" id="3990054at2759"/>
<evidence type="ECO:0000256" key="7">
    <source>
        <dbReference type="SAM" id="Phobius"/>
    </source>
</evidence>
<dbReference type="Proteomes" id="UP000276776">
    <property type="component" value="Unassembled WGS sequence"/>
</dbReference>
<reference evidence="10" key="1">
    <citation type="submission" date="2017-02" db="UniProtKB">
        <authorList>
            <consortium name="WormBaseParasite"/>
        </authorList>
    </citation>
    <scope>IDENTIFICATION</scope>
</reference>
<dbReference type="OMA" id="FETCREQ"/>
<sequence>MPGVKEIGSWIRDRFTFYDFIIFILQIFSATLIGIIWPFILRSLLLPSVVEYSAPLYFNFETCREQLAGVCSFPTANIDFSIVCFRFISEWSYVLDIESPSWSLKDYYEVSVEAILSQSTITSNIGIFQISVVLVDEVNVTKIFRRSCYASKNRSLLSRIGHFWWDLSCKTIFFPAYFIGFLTVTDDRKIKVSFPNYLRGMDLAKMKELYVQLQNRFIEVESGTLLFRARFGLLRVFLYDYPIFSYCLFACLTYFGCLMGIAFYWMLKAFFGSIRL</sequence>
<proteinExistence type="predicted"/>
<comment type="subcellular location">
    <subcellularLocation>
        <location evidence="1">Endoplasmic reticulum membrane</location>
        <topology evidence="1">Multi-pass membrane protein</topology>
    </subcellularLocation>
</comment>
<keyword evidence="4 7" id="KW-1133">Transmembrane helix</keyword>
<keyword evidence="6 7" id="KW-0472">Membrane</keyword>
<feature type="transmembrane region" description="Helical" evidence="7">
    <location>
        <begin position="163"/>
        <end position="184"/>
    </location>
</feature>
<organism evidence="10">
    <name type="scientific">Thelazia callipaeda</name>
    <name type="common">Oriental eyeworm</name>
    <name type="synonym">Parasitic nematode</name>
    <dbReference type="NCBI Taxonomy" id="103827"/>
    <lineage>
        <taxon>Eukaryota</taxon>
        <taxon>Metazoa</taxon>
        <taxon>Ecdysozoa</taxon>
        <taxon>Nematoda</taxon>
        <taxon>Chromadorea</taxon>
        <taxon>Rhabditida</taxon>
        <taxon>Spirurina</taxon>
        <taxon>Spiruromorpha</taxon>
        <taxon>Thelazioidea</taxon>
        <taxon>Thelaziidae</taxon>
        <taxon>Thelazia</taxon>
    </lineage>
</organism>
<feature type="transmembrane region" description="Helical" evidence="7">
    <location>
        <begin position="20"/>
        <end position="41"/>
    </location>
</feature>
<evidence type="ECO:0000256" key="1">
    <source>
        <dbReference type="ARBA" id="ARBA00004477"/>
    </source>
</evidence>
<accession>A0A0N5CKP1</accession>
<keyword evidence="2 7" id="KW-0812">Transmembrane</keyword>
<keyword evidence="9" id="KW-1185">Reference proteome</keyword>
<keyword evidence="5" id="KW-0443">Lipid metabolism</keyword>
<evidence type="ECO:0000256" key="5">
    <source>
        <dbReference type="ARBA" id="ARBA00023098"/>
    </source>
</evidence>
<keyword evidence="3" id="KW-0256">Endoplasmic reticulum</keyword>
<name>A0A0N5CKP1_THECL</name>
<evidence type="ECO:0000313" key="10">
    <source>
        <dbReference type="WBParaSite" id="TCLT_0000064801-mRNA-1"/>
    </source>
</evidence>
<dbReference type="GO" id="GO:0006629">
    <property type="term" value="P:lipid metabolic process"/>
    <property type="evidence" value="ECO:0007669"/>
    <property type="project" value="UniProtKB-KW"/>
</dbReference>
<evidence type="ECO:0000256" key="6">
    <source>
        <dbReference type="ARBA" id="ARBA00023136"/>
    </source>
</evidence>
<protein>
    <submittedName>
        <fullName evidence="10">Seipin</fullName>
    </submittedName>
</protein>
<reference evidence="8 9" key="2">
    <citation type="submission" date="2018-11" db="EMBL/GenBank/DDBJ databases">
        <authorList>
            <consortium name="Pathogen Informatics"/>
        </authorList>
    </citation>
    <scope>NUCLEOTIDE SEQUENCE [LARGE SCALE GENOMIC DNA]</scope>
</reference>
<dbReference type="EMBL" id="UYYF01000053">
    <property type="protein sequence ID" value="VDM95697.1"/>
    <property type="molecule type" value="Genomic_DNA"/>
</dbReference>
<gene>
    <name evidence="8" type="ORF">TCLT_LOCUS649</name>
</gene>
<evidence type="ECO:0000256" key="4">
    <source>
        <dbReference type="ARBA" id="ARBA00022989"/>
    </source>
</evidence>
<dbReference type="STRING" id="103827.A0A0N5CKP1"/>
<dbReference type="InterPro" id="IPR009617">
    <property type="entry name" value="Seipin"/>
</dbReference>
<dbReference type="GO" id="GO:0005789">
    <property type="term" value="C:endoplasmic reticulum membrane"/>
    <property type="evidence" value="ECO:0007669"/>
    <property type="project" value="UniProtKB-SubCell"/>
</dbReference>
<dbReference type="WBParaSite" id="TCLT_0000064801-mRNA-1">
    <property type="protein sequence ID" value="TCLT_0000064801-mRNA-1"/>
    <property type="gene ID" value="TCLT_0000064801"/>
</dbReference>